<dbReference type="EnsemblMetazoa" id="XM_021059812.2">
    <property type="protein sequence ID" value="XP_020915471.1"/>
    <property type="gene ID" value="LOC110252951"/>
</dbReference>
<accession>A0A913Y6F0</accession>
<dbReference type="GO" id="GO:0007015">
    <property type="term" value="P:actin filament organization"/>
    <property type="evidence" value="ECO:0007669"/>
    <property type="project" value="TreeGrafter"/>
</dbReference>
<dbReference type="AlphaFoldDB" id="A0A913Y6F0"/>
<evidence type="ECO:0000313" key="4">
    <source>
        <dbReference type="Proteomes" id="UP000887567"/>
    </source>
</evidence>
<dbReference type="KEGG" id="epa:110252951"/>
<feature type="region of interest" description="Disordered" evidence="1">
    <location>
        <begin position="156"/>
        <end position="175"/>
    </location>
</feature>
<organism evidence="3 4">
    <name type="scientific">Exaiptasia diaphana</name>
    <name type="common">Tropical sea anemone</name>
    <name type="synonym">Aiptasia pulchella</name>
    <dbReference type="NCBI Taxonomy" id="2652724"/>
    <lineage>
        <taxon>Eukaryota</taxon>
        <taxon>Metazoa</taxon>
        <taxon>Cnidaria</taxon>
        <taxon>Anthozoa</taxon>
        <taxon>Hexacorallia</taxon>
        <taxon>Actiniaria</taxon>
        <taxon>Aiptasiidae</taxon>
        <taxon>Exaiptasia</taxon>
    </lineage>
</organism>
<dbReference type="OrthoDB" id="21595at2759"/>
<dbReference type="GO" id="GO:0051015">
    <property type="term" value="F:actin filament binding"/>
    <property type="evidence" value="ECO:0007669"/>
    <property type="project" value="TreeGrafter"/>
</dbReference>
<dbReference type="PANTHER" id="PTHR47385">
    <property type="entry name" value="CALPONIN"/>
    <property type="match status" value="1"/>
</dbReference>
<name>A0A913Y6F0_EXADI</name>
<keyword evidence="4" id="KW-1185">Reference proteome</keyword>
<evidence type="ECO:0000256" key="1">
    <source>
        <dbReference type="SAM" id="MobiDB-lite"/>
    </source>
</evidence>
<feature type="compositionally biased region" description="Basic and acidic residues" evidence="1">
    <location>
        <begin position="162"/>
        <end position="175"/>
    </location>
</feature>
<dbReference type="InterPro" id="IPR003096">
    <property type="entry name" value="SM22_calponin"/>
</dbReference>
<feature type="domain" description="Calponin-homology (CH)" evidence="2">
    <location>
        <begin position="31"/>
        <end position="149"/>
    </location>
</feature>
<reference evidence="3" key="1">
    <citation type="submission" date="2022-11" db="UniProtKB">
        <authorList>
            <consortium name="EnsemblMetazoa"/>
        </authorList>
    </citation>
    <scope>IDENTIFICATION</scope>
</reference>
<dbReference type="InterPro" id="IPR050606">
    <property type="entry name" value="Calponin-like"/>
</dbReference>
<proteinExistence type="predicted"/>
<evidence type="ECO:0000259" key="2">
    <source>
        <dbReference type="PROSITE" id="PS50021"/>
    </source>
</evidence>
<dbReference type="InterPro" id="IPR001715">
    <property type="entry name" value="CH_dom"/>
</dbReference>
<dbReference type="SMART" id="SM00033">
    <property type="entry name" value="CH"/>
    <property type="match status" value="1"/>
</dbReference>
<protein>
    <recommendedName>
        <fullName evidence="2">Calponin-homology (CH) domain-containing protein</fullName>
    </recommendedName>
</protein>
<dbReference type="SUPFAM" id="SSF47576">
    <property type="entry name" value="Calponin-homology domain, CH-domain"/>
    <property type="match status" value="1"/>
</dbReference>
<dbReference type="RefSeq" id="XP_020915471.1">
    <property type="nucleotide sequence ID" value="XM_021059812.2"/>
</dbReference>
<dbReference type="CDD" id="cd00014">
    <property type="entry name" value="CH_SF"/>
    <property type="match status" value="1"/>
</dbReference>
<dbReference type="OMA" id="GEPTHNH"/>
<dbReference type="PANTHER" id="PTHR47385:SF14">
    <property type="entry name" value="TRANSGELIN"/>
    <property type="match status" value="1"/>
</dbReference>
<evidence type="ECO:0000313" key="3">
    <source>
        <dbReference type="EnsemblMetazoa" id="XP_020915471.1"/>
    </source>
</evidence>
<dbReference type="InterPro" id="IPR036872">
    <property type="entry name" value="CH_dom_sf"/>
</dbReference>
<dbReference type="GO" id="GO:0015629">
    <property type="term" value="C:actin cytoskeleton"/>
    <property type="evidence" value="ECO:0007669"/>
    <property type="project" value="TreeGrafter"/>
</dbReference>
<dbReference type="PROSITE" id="PS50021">
    <property type="entry name" value="CH"/>
    <property type="match status" value="1"/>
</dbReference>
<dbReference type="Gene3D" id="1.10.418.10">
    <property type="entry name" value="Calponin-like domain"/>
    <property type="match status" value="1"/>
</dbReference>
<dbReference type="GeneID" id="110252951"/>
<dbReference type="Proteomes" id="UP000887567">
    <property type="component" value="Unplaced"/>
</dbReference>
<dbReference type="PRINTS" id="PR00888">
    <property type="entry name" value="SM22CALPONIN"/>
</dbReference>
<sequence>MSHIKRRGSNRHKSYGDMAELERKMERNYDKQAEMQCRDWLEMMTGETLNWGIEHEYSNPWDGFADALDDGVILCRVMNEVEPGAIKKYHSGDKMKDAKRQENIFLFIDACQKSPFNCLPVDMFDPADLYERKNMGKVVNAIQAFVRKAHKYDKTVPLFGPRQHEPNERENHGTQ</sequence>
<dbReference type="Pfam" id="PF00307">
    <property type="entry name" value="CH"/>
    <property type="match status" value="1"/>
</dbReference>